<dbReference type="EMBL" id="JAKRVX010000001">
    <property type="protein sequence ID" value="MCL9815701.1"/>
    <property type="molecule type" value="Genomic_DNA"/>
</dbReference>
<evidence type="ECO:0000313" key="1">
    <source>
        <dbReference type="EMBL" id="MCL9815701.1"/>
    </source>
</evidence>
<comment type="caution">
    <text evidence="1">The sequence shown here is derived from an EMBL/GenBank/DDBJ whole genome shotgun (WGS) entry which is preliminary data.</text>
</comment>
<dbReference type="AlphaFoldDB" id="A0AAE3FUZ8"/>
<dbReference type="RefSeq" id="WP_250582568.1">
    <property type="nucleotide sequence ID" value="NZ_JAKRVX010000001.1"/>
</dbReference>
<evidence type="ECO:0000313" key="2">
    <source>
        <dbReference type="Proteomes" id="UP001203207"/>
    </source>
</evidence>
<name>A0AAE3FUZ8_9EURY</name>
<dbReference type="Gene3D" id="3.40.50.150">
    <property type="entry name" value="Vaccinia Virus protein VP39"/>
    <property type="match status" value="1"/>
</dbReference>
<dbReference type="SUPFAM" id="SSF53335">
    <property type="entry name" value="S-adenosyl-L-methionine-dependent methyltransferases"/>
    <property type="match status" value="1"/>
</dbReference>
<dbReference type="Proteomes" id="UP001203207">
    <property type="component" value="Unassembled WGS sequence"/>
</dbReference>
<gene>
    <name evidence="1" type="ORF">AArcSt2_01980</name>
</gene>
<dbReference type="GO" id="GO:0008168">
    <property type="term" value="F:methyltransferase activity"/>
    <property type="evidence" value="ECO:0007669"/>
    <property type="project" value="UniProtKB-KW"/>
</dbReference>
<keyword evidence="1" id="KW-0808">Transferase</keyword>
<organism evidence="1 2">
    <name type="scientific">Natronocalculus amylovorans</name>
    <dbReference type="NCBI Taxonomy" id="2917812"/>
    <lineage>
        <taxon>Archaea</taxon>
        <taxon>Methanobacteriati</taxon>
        <taxon>Methanobacteriota</taxon>
        <taxon>Stenosarchaea group</taxon>
        <taxon>Halobacteria</taxon>
        <taxon>Halobacteriales</taxon>
        <taxon>Haloferacaceae</taxon>
        <taxon>Natronocalculus</taxon>
    </lineage>
</organism>
<dbReference type="Gene3D" id="1.10.10.10">
    <property type="entry name" value="Winged helix-like DNA-binding domain superfamily/Winged helix DNA-binding domain"/>
    <property type="match status" value="1"/>
</dbReference>
<accession>A0AAE3FUZ8</accession>
<reference evidence="1" key="2">
    <citation type="submission" date="2022-02" db="EMBL/GenBank/DDBJ databases">
        <authorList>
            <person name="Elcheninov A.G."/>
            <person name="Sorokin D.Y."/>
            <person name="Kublanov I.V."/>
        </authorList>
    </citation>
    <scope>NUCLEOTIDE SEQUENCE</scope>
    <source>
        <strain evidence="1">AArc-St2</strain>
    </source>
</reference>
<protein>
    <submittedName>
        <fullName evidence="1">SAM-dependent methyltransferase</fullName>
    </submittedName>
</protein>
<sequence>MPTDDRTGFSHDQLLLLSVCRRCGVIDALTTSAGTAEAVAAETGIETAAADTLIGSLERMGFVKDVAGEYEITNRALGFLAKRDPRSIGPLSHELDLLDLYVELPDRLVSGDEPTFPPYWTENRVGAHAATPETTVRATVTAALREYPTAESVLVLHGESGTYATEFAARGVAVTMTATEDILEFVKPQLSHSDITLCTDDLSGIQSYSVDIVVGIGLSAQCTVDQLTTELSACRRVLADDGLVVLVETLADRSPNPTHQTLRTLATTGGVYTEAAFRSCFADAGFVYETTNPVPGTDQFSLVGRERAVNTAR</sequence>
<keyword evidence="1" id="KW-0489">Methyltransferase</keyword>
<dbReference type="GO" id="GO:0032259">
    <property type="term" value="P:methylation"/>
    <property type="evidence" value="ECO:0007669"/>
    <property type="project" value="UniProtKB-KW"/>
</dbReference>
<dbReference type="InterPro" id="IPR036388">
    <property type="entry name" value="WH-like_DNA-bd_sf"/>
</dbReference>
<keyword evidence="2" id="KW-1185">Reference proteome</keyword>
<reference evidence="1" key="1">
    <citation type="journal article" date="2022" name="Syst. Appl. Microbiol.">
        <title>Natronocalculus amylovorans gen. nov., sp. nov., and Natranaeroarchaeum aerophilus sp. nov., dominant culturable amylolytic natronoarchaea from hypersaline soda lakes in southwestern Siberia.</title>
        <authorList>
            <person name="Sorokin D.Y."/>
            <person name="Elcheninov A.G."/>
            <person name="Khizhniak T.V."/>
            <person name="Koenen M."/>
            <person name="Bale N.J."/>
            <person name="Damste J.S.S."/>
            <person name="Kublanov I.V."/>
        </authorList>
    </citation>
    <scope>NUCLEOTIDE SEQUENCE</scope>
    <source>
        <strain evidence="1">AArc-St2</strain>
    </source>
</reference>
<dbReference type="InterPro" id="IPR029063">
    <property type="entry name" value="SAM-dependent_MTases_sf"/>
</dbReference>
<proteinExistence type="predicted"/>